<accession>A0A921JGS5</accession>
<dbReference type="InterPro" id="IPR021698">
    <property type="entry name" value="DUF3280"/>
</dbReference>
<feature type="chain" id="PRO_5037963136" evidence="1">
    <location>
        <begin position="27"/>
        <end position="172"/>
    </location>
</feature>
<dbReference type="Proteomes" id="UP000742631">
    <property type="component" value="Unassembled WGS sequence"/>
</dbReference>
<proteinExistence type="predicted"/>
<organism evidence="2 3">
    <name type="scientific">Methylorubrum populi</name>
    <dbReference type="NCBI Taxonomy" id="223967"/>
    <lineage>
        <taxon>Bacteria</taxon>
        <taxon>Pseudomonadati</taxon>
        <taxon>Pseudomonadota</taxon>
        <taxon>Alphaproteobacteria</taxon>
        <taxon>Hyphomicrobiales</taxon>
        <taxon>Methylobacteriaceae</taxon>
        <taxon>Methylorubrum</taxon>
    </lineage>
</organism>
<name>A0A921JGS5_9HYPH</name>
<dbReference type="AlphaFoldDB" id="A0A921JGS5"/>
<evidence type="ECO:0000256" key="1">
    <source>
        <dbReference type="SAM" id="SignalP"/>
    </source>
</evidence>
<evidence type="ECO:0000313" key="3">
    <source>
        <dbReference type="Proteomes" id="UP000742631"/>
    </source>
</evidence>
<dbReference type="InterPro" id="IPR006311">
    <property type="entry name" value="TAT_signal"/>
</dbReference>
<dbReference type="EMBL" id="DYYG01000069">
    <property type="protein sequence ID" value="HJE26210.1"/>
    <property type="molecule type" value="Genomic_DNA"/>
</dbReference>
<feature type="signal peptide" evidence="1">
    <location>
        <begin position="1"/>
        <end position="26"/>
    </location>
</feature>
<dbReference type="Pfam" id="PF11684">
    <property type="entry name" value="DUF3280"/>
    <property type="match status" value="1"/>
</dbReference>
<keyword evidence="1" id="KW-0732">Signal</keyword>
<gene>
    <name evidence="2" type="ORF">K8W01_21385</name>
</gene>
<sequence length="172" mass="18233">MNGLRLRRFLWLAAAGLPLAALPARADSGPPALAILPLKLLDTSGEPVDQGAEHARRLAAMASNLAADLGGAGGYRTVRLAPETLRARCPDERPACLLTAAQAAGAGLVFVGVVHKSSTLILQLWARVVDARTGRAVLTRDLNFRGDTDEAWRRAEVFLVGQIRDAAPGREP</sequence>
<comment type="caution">
    <text evidence="2">The sequence shown here is derived from an EMBL/GenBank/DDBJ whole genome shotgun (WGS) entry which is preliminary data.</text>
</comment>
<reference evidence="2" key="1">
    <citation type="journal article" date="2021" name="PeerJ">
        <title>Extensive microbial diversity within the chicken gut microbiome revealed by metagenomics and culture.</title>
        <authorList>
            <person name="Gilroy R."/>
            <person name="Ravi A."/>
            <person name="Getino M."/>
            <person name="Pursley I."/>
            <person name="Horton D.L."/>
            <person name="Alikhan N.F."/>
            <person name="Baker D."/>
            <person name="Gharbi K."/>
            <person name="Hall N."/>
            <person name="Watson M."/>
            <person name="Adriaenssens E.M."/>
            <person name="Foster-Nyarko E."/>
            <person name="Jarju S."/>
            <person name="Secka A."/>
            <person name="Antonio M."/>
            <person name="Oren A."/>
            <person name="Chaudhuri R.R."/>
            <person name="La Ragione R."/>
            <person name="Hildebrand F."/>
            <person name="Pallen M.J."/>
        </authorList>
    </citation>
    <scope>NUCLEOTIDE SEQUENCE</scope>
    <source>
        <strain evidence="2">316</strain>
    </source>
</reference>
<evidence type="ECO:0000313" key="2">
    <source>
        <dbReference type="EMBL" id="HJE26210.1"/>
    </source>
</evidence>
<dbReference type="PROSITE" id="PS51318">
    <property type="entry name" value="TAT"/>
    <property type="match status" value="1"/>
</dbReference>
<reference evidence="2" key="2">
    <citation type="submission" date="2021-09" db="EMBL/GenBank/DDBJ databases">
        <authorList>
            <person name="Gilroy R."/>
        </authorList>
    </citation>
    <scope>NUCLEOTIDE SEQUENCE</scope>
    <source>
        <strain evidence="2">316</strain>
    </source>
</reference>
<protein>
    <submittedName>
        <fullName evidence="2">DUF3280 domain-containing protein</fullName>
    </submittedName>
</protein>